<gene>
    <name evidence="1" type="ORF">ACJIZ3_016728</name>
</gene>
<dbReference type="EMBL" id="JBJXBP010000005">
    <property type="protein sequence ID" value="KAL3827926.1"/>
    <property type="molecule type" value="Genomic_DNA"/>
</dbReference>
<accession>A0ABD3SU38</accession>
<comment type="caution">
    <text evidence="1">The sequence shown here is derived from an EMBL/GenBank/DDBJ whole genome shotgun (WGS) entry which is preliminary data.</text>
</comment>
<keyword evidence="2" id="KW-1185">Reference proteome</keyword>
<reference evidence="1 2" key="1">
    <citation type="submission" date="2024-12" db="EMBL/GenBank/DDBJ databases">
        <title>The unique morphological basis and parallel evolutionary history of personate flowers in Penstemon.</title>
        <authorList>
            <person name="Depatie T.H."/>
            <person name="Wessinger C.A."/>
        </authorList>
    </citation>
    <scope>NUCLEOTIDE SEQUENCE [LARGE SCALE GENOMIC DNA]</scope>
    <source>
        <strain evidence="1">WTNN_2</strain>
        <tissue evidence="1">Leaf</tissue>
    </source>
</reference>
<organism evidence="1 2">
    <name type="scientific">Penstemon smallii</name>
    <dbReference type="NCBI Taxonomy" id="265156"/>
    <lineage>
        <taxon>Eukaryota</taxon>
        <taxon>Viridiplantae</taxon>
        <taxon>Streptophyta</taxon>
        <taxon>Embryophyta</taxon>
        <taxon>Tracheophyta</taxon>
        <taxon>Spermatophyta</taxon>
        <taxon>Magnoliopsida</taxon>
        <taxon>eudicotyledons</taxon>
        <taxon>Gunneridae</taxon>
        <taxon>Pentapetalae</taxon>
        <taxon>asterids</taxon>
        <taxon>lamiids</taxon>
        <taxon>Lamiales</taxon>
        <taxon>Plantaginaceae</taxon>
        <taxon>Cheloneae</taxon>
        <taxon>Penstemon</taxon>
    </lineage>
</organism>
<evidence type="ECO:0000313" key="2">
    <source>
        <dbReference type="Proteomes" id="UP001634393"/>
    </source>
</evidence>
<name>A0ABD3SU38_9LAMI</name>
<sequence length="44" mass="5043">MNNNYNNKLVTLPIPKRLSTKLIQPMWISFSLKGNKSNILGVKK</sequence>
<evidence type="ECO:0000313" key="1">
    <source>
        <dbReference type="EMBL" id="KAL3827926.1"/>
    </source>
</evidence>
<proteinExistence type="predicted"/>
<protein>
    <submittedName>
        <fullName evidence="1">Uncharacterized protein</fullName>
    </submittedName>
</protein>
<dbReference type="AlphaFoldDB" id="A0ABD3SU38"/>
<dbReference type="Proteomes" id="UP001634393">
    <property type="component" value="Unassembled WGS sequence"/>
</dbReference>